<dbReference type="PANTHER" id="PTHR43976">
    <property type="entry name" value="SHORT CHAIN DEHYDROGENASE"/>
    <property type="match status" value="1"/>
</dbReference>
<dbReference type="AlphaFoldDB" id="A0A8H4RAV2"/>
<dbReference type="InterPro" id="IPR029052">
    <property type="entry name" value="Metallo-depent_PP-like"/>
</dbReference>
<evidence type="ECO:0000256" key="2">
    <source>
        <dbReference type="ARBA" id="ARBA00022857"/>
    </source>
</evidence>
<evidence type="ECO:0000259" key="4">
    <source>
        <dbReference type="Pfam" id="PF00149"/>
    </source>
</evidence>
<evidence type="ECO:0000313" key="6">
    <source>
        <dbReference type="Proteomes" id="UP000566819"/>
    </source>
</evidence>
<dbReference type="Proteomes" id="UP000566819">
    <property type="component" value="Unassembled WGS sequence"/>
</dbReference>
<comment type="similarity">
    <text evidence="1">Belongs to the short-chain dehydrogenases/reductases (SDR) family.</text>
</comment>
<keyword evidence="2" id="KW-0521">NADP</keyword>
<protein>
    <recommendedName>
        <fullName evidence="4">Calcineurin-like phosphoesterase domain-containing protein</fullName>
    </recommendedName>
</protein>
<dbReference type="GO" id="GO:0016491">
    <property type="term" value="F:oxidoreductase activity"/>
    <property type="evidence" value="ECO:0007669"/>
    <property type="project" value="UniProtKB-KW"/>
</dbReference>
<dbReference type="PANTHER" id="PTHR43976:SF16">
    <property type="entry name" value="SHORT-CHAIN DEHYDROGENASE_REDUCTASE FAMILY PROTEIN"/>
    <property type="match status" value="1"/>
</dbReference>
<dbReference type="Gene3D" id="3.40.50.720">
    <property type="entry name" value="NAD(P)-binding Rossmann-like Domain"/>
    <property type="match status" value="1"/>
</dbReference>
<dbReference type="InterPro" id="IPR036291">
    <property type="entry name" value="NAD(P)-bd_dom_sf"/>
</dbReference>
<comment type="caution">
    <text evidence="5">The sequence shown here is derived from an EMBL/GenBank/DDBJ whole genome shotgun (WGS) entry which is preliminary data.</text>
</comment>
<evidence type="ECO:0000256" key="1">
    <source>
        <dbReference type="ARBA" id="ARBA00006484"/>
    </source>
</evidence>
<dbReference type="CDD" id="cd05374">
    <property type="entry name" value="17beta-HSD-like_SDR_c"/>
    <property type="match status" value="1"/>
</dbReference>
<keyword evidence="3" id="KW-0560">Oxidoreductase</keyword>
<dbReference type="InterPro" id="IPR002347">
    <property type="entry name" value="SDR_fam"/>
</dbReference>
<dbReference type="PRINTS" id="PR00081">
    <property type="entry name" value="GDHRDH"/>
</dbReference>
<evidence type="ECO:0000313" key="5">
    <source>
        <dbReference type="EMBL" id="KAF4626705.1"/>
    </source>
</evidence>
<proteinExistence type="inferred from homology"/>
<sequence length="606" mass="65639">MHLRFYLVGAIATLSTMLFFNLFSRWLGAAPFLSRAEEWGTSTQPVLRLNAQNEFHIAIFSDLHYGEEENGWGIGQDVNSTRVMNNILSSENPDFVVLNGDLITGENTFLTNSTHYVDVIVTPLEQHKVRWASTYGNHDSQFNLSREALFIEEHKHSLSYTQHSPKGIPGITNYYLPLYPTQGETPVAILWFFDSQGGAPFQASLTSETIPNWVDPTIVSWFNSTKSALKTKWGKDLPSLAFVHIPPTAFLTVQQTLLPNYGEESAHFPGLNDDVPLAAEGDGSQDIPFMQSLVNTPGTSNGFGREIALAALARGDKVIATARNTSSIQDLAAKGAHTIALDLSSPASSIKATVQKAIEDFGGVDILFNNAGQGIVGAVEETSDEELREHFDVNFFGHVAVTRAVLPHMRAKKSGTIGFNGSAAGWLTYPGASAYCATKHALAGLSQSLRTELAPFNIRVAIIEPGYFRTNMMKLAAAGGGVVANRLEAYDPLTGAMVQMSKDFVGKQPGDPVKGAKVIVDALKGEGVFEGKELPARLLLGKDILKAVLATVEGQMKGLEEWREENMLINCVYDVYDGAIEMASPTMTVTLSGIATAPPYEATSCT</sequence>
<dbReference type="GO" id="GO:0016787">
    <property type="term" value="F:hydrolase activity"/>
    <property type="evidence" value="ECO:0007669"/>
    <property type="project" value="InterPro"/>
</dbReference>
<organism evidence="5 6">
    <name type="scientific">Cudoniella acicularis</name>
    <dbReference type="NCBI Taxonomy" id="354080"/>
    <lineage>
        <taxon>Eukaryota</taxon>
        <taxon>Fungi</taxon>
        <taxon>Dikarya</taxon>
        <taxon>Ascomycota</taxon>
        <taxon>Pezizomycotina</taxon>
        <taxon>Leotiomycetes</taxon>
        <taxon>Helotiales</taxon>
        <taxon>Tricladiaceae</taxon>
        <taxon>Cudoniella</taxon>
    </lineage>
</organism>
<evidence type="ECO:0000256" key="3">
    <source>
        <dbReference type="ARBA" id="ARBA00023002"/>
    </source>
</evidence>
<dbReference type="Pfam" id="PF00106">
    <property type="entry name" value="adh_short"/>
    <property type="match status" value="1"/>
</dbReference>
<keyword evidence="6" id="KW-1185">Reference proteome</keyword>
<accession>A0A8H4RAV2</accession>
<dbReference type="EMBL" id="JAAMPI010001101">
    <property type="protein sequence ID" value="KAF4626705.1"/>
    <property type="molecule type" value="Genomic_DNA"/>
</dbReference>
<dbReference type="CDD" id="cd07383">
    <property type="entry name" value="MPP_Dcr2"/>
    <property type="match status" value="1"/>
</dbReference>
<dbReference type="PROSITE" id="PS00061">
    <property type="entry name" value="ADH_SHORT"/>
    <property type="match status" value="1"/>
</dbReference>
<name>A0A8H4RAV2_9HELO</name>
<reference evidence="5 6" key="1">
    <citation type="submission" date="2020-03" db="EMBL/GenBank/DDBJ databases">
        <title>Draft Genome Sequence of Cudoniella acicularis.</title>
        <authorList>
            <person name="Buettner E."/>
            <person name="Kellner H."/>
        </authorList>
    </citation>
    <scope>NUCLEOTIDE SEQUENCE [LARGE SCALE GENOMIC DNA]</scope>
    <source>
        <strain evidence="5 6">DSM 108380</strain>
    </source>
</reference>
<dbReference type="SUPFAM" id="SSF51735">
    <property type="entry name" value="NAD(P)-binding Rossmann-fold domains"/>
    <property type="match status" value="1"/>
</dbReference>
<dbReference type="PRINTS" id="PR00080">
    <property type="entry name" value="SDRFAMILY"/>
</dbReference>
<dbReference type="OrthoDB" id="783096at2759"/>
<dbReference type="SUPFAM" id="SSF56300">
    <property type="entry name" value="Metallo-dependent phosphatases"/>
    <property type="match status" value="1"/>
</dbReference>
<gene>
    <name evidence="5" type="ORF">G7Y89_g11451</name>
</gene>
<feature type="domain" description="Calcineurin-like phosphoesterase" evidence="4">
    <location>
        <begin position="56"/>
        <end position="200"/>
    </location>
</feature>
<dbReference type="InterPro" id="IPR020904">
    <property type="entry name" value="Sc_DH/Rdtase_CS"/>
</dbReference>
<dbReference type="Gene3D" id="3.60.21.10">
    <property type="match status" value="1"/>
</dbReference>
<dbReference type="InterPro" id="IPR004843">
    <property type="entry name" value="Calcineurin-like_PHP"/>
</dbReference>
<dbReference type="InterPro" id="IPR051911">
    <property type="entry name" value="SDR_oxidoreductase"/>
</dbReference>
<dbReference type="Pfam" id="PF00149">
    <property type="entry name" value="Metallophos"/>
    <property type="match status" value="1"/>
</dbReference>